<comment type="caution">
    <text evidence="3">The sequence shown here is derived from an EMBL/GenBank/DDBJ whole genome shotgun (WGS) entry which is preliminary data.</text>
</comment>
<dbReference type="AlphaFoldDB" id="A0A2S4KRE2"/>
<evidence type="ECO:0000313" key="3">
    <source>
        <dbReference type="EMBL" id="POR32759.1"/>
    </source>
</evidence>
<accession>A0A2S4KRE2</accession>
<dbReference type="Pfam" id="PF24320">
    <property type="entry name" value="DUF7492"/>
    <property type="match status" value="1"/>
</dbReference>
<dbReference type="OrthoDB" id="64281at2759"/>
<dbReference type="STRING" id="94208.A0A2S4KRE2"/>
<name>A0A2S4KRE2_9HYPO</name>
<gene>
    <name evidence="3" type="ORF">TPAR_07052</name>
</gene>
<feature type="signal peptide" evidence="1">
    <location>
        <begin position="1"/>
        <end position="27"/>
    </location>
</feature>
<evidence type="ECO:0000256" key="1">
    <source>
        <dbReference type="SAM" id="SignalP"/>
    </source>
</evidence>
<dbReference type="EMBL" id="PKSG01000806">
    <property type="protein sequence ID" value="POR32759.1"/>
    <property type="molecule type" value="Genomic_DNA"/>
</dbReference>
<keyword evidence="4" id="KW-1185">Reference proteome</keyword>
<dbReference type="InterPro" id="IPR055915">
    <property type="entry name" value="DUF7492"/>
</dbReference>
<sequence>MKSIVTAPRARLRVVVAALVLVTTASAHSWIESAFRIAPNGTFIGAPGFPRGYVPRSEPGWSDKQAQHLIPDAGVYKGTEVLNKYPFDANPKFPMLEAAPGDRVSILHLENGHVTLPQNQPNKPLNRGTVYLYGTTQPKDQEKLFDVHLLWNQNGSGGDGRGKLLATRNYDDGQCFQDNKQPIAQERVNKLAGDGASLEKELKCQSAITLPKDLKPGTVYTVYWYWDWPTLNPDKVDMQATKNGQFPWAGSFMRGDRVPDGWTRDAIVINESYSSVIDIKISDKLPGVVAKEGDESAFVDKQNVYQMGIKGQMANNYDVKVDNLGGSETKAPAPTSTAVIPPPTGSLVVGSSAVGAVTPTSECPYEATTTTLITVTQSRATPALPTSECPNEEATTTTFITLTKTAMRTSTLVDATGVPRHTSSSSSSSIGTVTMTVVVPATTVMKTVYITGPPTTDAPPATATTEPSTLIVTQTKHVPAAGKRDAVELRPFKQPRKRDTWAFGQH</sequence>
<feature type="chain" id="PRO_5015546358" description="DUF7492 domain-containing protein" evidence="1">
    <location>
        <begin position="28"/>
        <end position="506"/>
    </location>
</feature>
<protein>
    <recommendedName>
        <fullName evidence="2">DUF7492 domain-containing protein</fullName>
    </recommendedName>
</protein>
<reference evidence="3 4" key="1">
    <citation type="submission" date="2018-01" db="EMBL/GenBank/DDBJ databases">
        <title>Harnessing the power of phylogenomics to disentangle the directionality and signatures of interkingdom host jumping in the parasitic fungal genus Tolypocladium.</title>
        <authorList>
            <person name="Quandt C.A."/>
            <person name="Patterson W."/>
            <person name="Spatafora J.W."/>
        </authorList>
    </citation>
    <scope>NUCLEOTIDE SEQUENCE [LARGE SCALE GENOMIC DNA]</scope>
    <source>
        <strain evidence="3 4">NRBC 100945</strain>
    </source>
</reference>
<feature type="domain" description="DUF7492" evidence="2">
    <location>
        <begin position="25"/>
        <end position="238"/>
    </location>
</feature>
<evidence type="ECO:0000313" key="4">
    <source>
        <dbReference type="Proteomes" id="UP000237481"/>
    </source>
</evidence>
<organism evidence="3 4">
    <name type="scientific">Tolypocladium paradoxum</name>
    <dbReference type="NCBI Taxonomy" id="94208"/>
    <lineage>
        <taxon>Eukaryota</taxon>
        <taxon>Fungi</taxon>
        <taxon>Dikarya</taxon>
        <taxon>Ascomycota</taxon>
        <taxon>Pezizomycotina</taxon>
        <taxon>Sordariomycetes</taxon>
        <taxon>Hypocreomycetidae</taxon>
        <taxon>Hypocreales</taxon>
        <taxon>Ophiocordycipitaceae</taxon>
        <taxon>Tolypocladium</taxon>
    </lineage>
</organism>
<evidence type="ECO:0000259" key="2">
    <source>
        <dbReference type="Pfam" id="PF24320"/>
    </source>
</evidence>
<dbReference type="Proteomes" id="UP000237481">
    <property type="component" value="Unassembled WGS sequence"/>
</dbReference>
<proteinExistence type="predicted"/>
<keyword evidence="1" id="KW-0732">Signal</keyword>